<proteinExistence type="predicted"/>
<feature type="non-terminal residue" evidence="1">
    <location>
        <position position="217"/>
    </location>
</feature>
<dbReference type="AlphaFoldDB" id="E2ND38"/>
<evidence type="ECO:0000313" key="1">
    <source>
        <dbReference type="EMBL" id="EEF90155.1"/>
    </source>
</evidence>
<accession>E2ND38</accession>
<sequence>MKSNNMKRSAFIIVTFLFIALAAKGQSIEEIQTSKDYIWGTGNAATLKKADNEALAALISQISTNVSSKFEQLTEGGMKDDQATVDETFKSVINTYSRATLNNTRRIVIQNEPEAVVMRYIKVAEIQRIFDGRKTKILDFAQEAVRAEKKAQVADALRYYYWALVLLQSYPDGNFLTMKDEDGKDLLLTTWIPKQMNEIFSNLKISMESTHLDGDLK</sequence>
<reference evidence="1 2" key="2">
    <citation type="submission" date="2009-01" db="EMBL/GenBank/DDBJ databases">
        <title>Draft genome sequence of Bacteroides cellulosilyticus (DSM 14838).</title>
        <authorList>
            <person name="Sudarsanam P."/>
            <person name="Ley R."/>
            <person name="Guruge J."/>
            <person name="Turnbaugh P.J."/>
            <person name="Mahowald M."/>
            <person name="Liep D."/>
            <person name="Gordon J."/>
        </authorList>
    </citation>
    <scope>NUCLEOTIDE SEQUENCE [LARGE SCALE GENOMIC DNA]</scope>
    <source>
        <strain evidence="1 2">DSM 14838</strain>
    </source>
</reference>
<evidence type="ECO:0000313" key="2">
    <source>
        <dbReference type="Proteomes" id="UP000003711"/>
    </source>
</evidence>
<reference evidence="1 2" key="1">
    <citation type="submission" date="2008-12" db="EMBL/GenBank/DDBJ databases">
        <authorList>
            <person name="Fulton L."/>
            <person name="Clifton S."/>
            <person name="Fulton B."/>
            <person name="Xu J."/>
            <person name="Minx P."/>
            <person name="Pepin K.H."/>
            <person name="Johnson M."/>
            <person name="Bhonagiri V."/>
            <person name="Nash W.E."/>
            <person name="Mardis E.R."/>
            <person name="Wilson R.K."/>
        </authorList>
    </citation>
    <scope>NUCLEOTIDE SEQUENCE [LARGE SCALE GENOMIC DNA]</scope>
    <source>
        <strain evidence="1 2">DSM 14838</strain>
    </source>
</reference>
<dbReference type="HOGENOM" id="CLU_1274552_0_0_10"/>
<dbReference type="RefSeq" id="WP_007211570.1">
    <property type="nucleotide sequence ID" value="NZ_EQ973490.1"/>
</dbReference>
<gene>
    <name evidence="1" type="ORF">BACCELL_02197</name>
</gene>
<name>E2ND38_9BACE</name>
<evidence type="ECO:0008006" key="3">
    <source>
        <dbReference type="Google" id="ProtNLM"/>
    </source>
</evidence>
<protein>
    <recommendedName>
        <fullName evidence="3">DUF3347 domain-containing protein</fullName>
    </recommendedName>
</protein>
<comment type="caution">
    <text evidence="1">The sequence shown here is derived from an EMBL/GenBank/DDBJ whole genome shotgun (WGS) entry which is preliminary data.</text>
</comment>
<dbReference type="Gene3D" id="3.10.28.20">
    <property type="entry name" value="Acetamidase/Formamidase-like domains"/>
    <property type="match status" value="1"/>
</dbReference>
<dbReference type="Proteomes" id="UP000003711">
    <property type="component" value="Unassembled WGS sequence"/>
</dbReference>
<organism evidence="1 2">
    <name type="scientific">Bacteroides cellulosilyticus DSM 14838</name>
    <dbReference type="NCBI Taxonomy" id="537012"/>
    <lineage>
        <taxon>Bacteria</taxon>
        <taxon>Pseudomonadati</taxon>
        <taxon>Bacteroidota</taxon>
        <taxon>Bacteroidia</taxon>
        <taxon>Bacteroidales</taxon>
        <taxon>Bacteroidaceae</taxon>
        <taxon>Bacteroides</taxon>
    </lineage>
</organism>
<dbReference type="EMBL" id="ACCH01000168">
    <property type="protein sequence ID" value="EEF90155.1"/>
    <property type="molecule type" value="Genomic_DNA"/>
</dbReference>